<accession>A0AA43QYC9</accession>
<name>A0AA43QYC9_MYCAR</name>
<proteinExistence type="predicted"/>
<sequence length="39" mass="4677">MVWFLYNKKINLAFYLGLYYYFEDKAFLADSTILENDSG</sequence>
<evidence type="ECO:0000313" key="2">
    <source>
        <dbReference type="Proteomes" id="UP001162175"/>
    </source>
</evidence>
<dbReference type="Proteomes" id="UP001162175">
    <property type="component" value="Unassembled WGS sequence"/>
</dbReference>
<protein>
    <submittedName>
        <fullName evidence="1">Uncharacterized protein</fullName>
    </submittedName>
</protein>
<organism evidence="1 2">
    <name type="scientific">Mycoplasmopsis arginini</name>
    <name type="common">Mycoplasma arginini</name>
    <dbReference type="NCBI Taxonomy" id="2094"/>
    <lineage>
        <taxon>Bacteria</taxon>
        <taxon>Bacillati</taxon>
        <taxon>Mycoplasmatota</taxon>
        <taxon>Mycoplasmoidales</taxon>
        <taxon>Metamycoplasmataceae</taxon>
        <taxon>Mycoplasmopsis</taxon>
    </lineage>
</organism>
<dbReference type="EMBL" id="JAPFAR010000001">
    <property type="protein sequence ID" value="MDI3349293.1"/>
    <property type="molecule type" value="Genomic_DNA"/>
</dbReference>
<comment type="caution">
    <text evidence="1">The sequence shown here is derived from an EMBL/GenBank/DDBJ whole genome shotgun (WGS) entry which is preliminary data.</text>
</comment>
<reference evidence="1" key="1">
    <citation type="submission" date="2022-11" db="EMBL/GenBank/DDBJ databases">
        <title>Draft genome of Mycoplasma arginini isolated from fly.</title>
        <authorList>
            <person name="Severgnini M."/>
            <person name="Gioia G."/>
            <person name="Cremonesi P."/>
            <person name="Moroni P."/>
            <person name="Addis M.F."/>
            <person name="Castiglioni B."/>
        </authorList>
    </citation>
    <scope>NUCLEOTIDE SEQUENCE</scope>
    <source>
        <strain evidence="1">QMP CG1-1632</strain>
    </source>
</reference>
<dbReference type="AlphaFoldDB" id="A0AA43QYC9"/>
<evidence type="ECO:0000313" key="1">
    <source>
        <dbReference type="EMBL" id="MDI3349293.1"/>
    </source>
</evidence>
<gene>
    <name evidence="1" type="ORF">DCBHLPFO_00066</name>
</gene>